<dbReference type="Pfam" id="PF00266">
    <property type="entry name" value="Aminotran_5"/>
    <property type="match status" value="1"/>
</dbReference>
<evidence type="ECO:0000256" key="1">
    <source>
        <dbReference type="ARBA" id="ARBA00022898"/>
    </source>
</evidence>
<proteinExistence type="predicted"/>
<evidence type="ECO:0000259" key="2">
    <source>
        <dbReference type="Pfam" id="PF00266"/>
    </source>
</evidence>
<dbReference type="SUPFAM" id="SSF53383">
    <property type="entry name" value="PLP-dependent transferases"/>
    <property type="match status" value="1"/>
</dbReference>
<dbReference type="InterPro" id="IPR015422">
    <property type="entry name" value="PyrdxlP-dep_Trfase_small"/>
</dbReference>
<protein>
    <submittedName>
        <fullName evidence="3">Aminotransferase class V-fold PLP-dependent enzyme</fullName>
    </submittedName>
</protein>
<name>A0AAU7BR30_9FLAO</name>
<keyword evidence="3" id="KW-0808">Transferase</keyword>
<dbReference type="InterPro" id="IPR015421">
    <property type="entry name" value="PyrdxlP-dep_Trfase_major"/>
</dbReference>
<dbReference type="Gene3D" id="3.40.640.10">
    <property type="entry name" value="Type I PLP-dependent aspartate aminotransferase-like (Major domain)"/>
    <property type="match status" value="1"/>
</dbReference>
<dbReference type="InterPro" id="IPR000192">
    <property type="entry name" value="Aminotrans_V_dom"/>
</dbReference>
<feature type="domain" description="Aminotransferase class V" evidence="2">
    <location>
        <begin position="103"/>
        <end position="382"/>
    </location>
</feature>
<dbReference type="PANTHER" id="PTHR43092">
    <property type="entry name" value="L-CYSTEINE DESULFHYDRASE"/>
    <property type="match status" value="1"/>
</dbReference>
<keyword evidence="3" id="KW-0032">Aminotransferase</keyword>
<dbReference type="InterPro" id="IPR015424">
    <property type="entry name" value="PyrdxlP-dep_Trfase"/>
</dbReference>
<dbReference type="Gene3D" id="3.90.1150.10">
    <property type="entry name" value="Aspartate Aminotransferase, domain 1"/>
    <property type="match status" value="1"/>
</dbReference>
<dbReference type="EMBL" id="CP157199">
    <property type="protein sequence ID" value="XBG60549.1"/>
    <property type="molecule type" value="Genomic_DNA"/>
</dbReference>
<dbReference type="GO" id="GO:0008483">
    <property type="term" value="F:transaminase activity"/>
    <property type="evidence" value="ECO:0007669"/>
    <property type="project" value="UniProtKB-KW"/>
</dbReference>
<organism evidence="3">
    <name type="scientific">Pontimicrobium sp. SW4</name>
    <dbReference type="NCBI Taxonomy" id="3153519"/>
    <lineage>
        <taxon>Bacteria</taxon>
        <taxon>Pseudomonadati</taxon>
        <taxon>Bacteroidota</taxon>
        <taxon>Flavobacteriia</taxon>
        <taxon>Flavobacteriales</taxon>
        <taxon>Flavobacteriaceae</taxon>
        <taxon>Pontimicrobium</taxon>
    </lineage>
</organism>
<accession>A0AAU7BR30</accession>
<sequence length="420" mass="47435">MKKRDFIKTLSLAALATPLYGSVLHSSLDEVVSTTATDLASNEDFWLKVRSDYKLKPDYINLESGYYNIIPTPTLEALHKHINMVNYEGSYYMRTKRVNDKKRMAAKLATIIKSPTKNVVITRNTTESLDLVIKGMDWKFGDEAIFAIQDYGAMRMMFEQVANRFGVVNKIVSVPNHPKTDEEIVELYANAITPKTKLLMVCHMINISGHILPIKKICQMAHSKGVKVMVDGAHCVGHFEFDIKELECDYYGSSLHKWLAVPLGTGLLYVADEHIDTTWPIFASHTKELGNIAKLNHTGTNPVYHDLSIEDAIDYYNMLGGARKEARLRYLQEYWTKQVRDLPKIILNTPKESHRACGIANVGIEGVIPTDLAKRLMDEYKIFTVGINGKVVRGCRITPNVFTTIEELDIFVAALKEMAT</sequence>
<dbReference type="AlphaFoldDB" id="A0AAU7BR30"/>
<evidence type="ECO:0000313" key="3">
    <source>
        <dbReference type="EMBL" id="XBG60549.1"/>
    </source>
</evidence>
<reference evidence="3" key="1">
    <citation type="submission" date="2024-05" db="EMBL/GenBank/DDBJ databases">
        <title>Pontimicrobium maritimus sp. nov., isolated form sea water.</title>
        <authorList>
            <person name="Muhammad N."/>
            <person name="Vuong T.Q."/>
            <person name="Han H.L."/>
            <person name="Kim S.-G."/>
        </authorList>
    </citation>
    <scope>NUCLEOTIDE SEQUENCE</scope>
    <source>
        <strain evidence="3">SW4</strain>
    </source>
</reference>
<keyword evidence="1" id="KW-0663">Pyridoxal phosphate</keyword>
<dbReference type="RefSeq" id="WP_347922779.1">
    <property type="nucleotide sequence ID" value="NZ_CP157199.1"/>
</dbReference>
<gene>
    <name evidence="3" type="ORF">ABGB03_11850</name>
</gene>
<dbReference type="PANTHER" id="PTHR43092:SF6">
    <property type="entry name" value="BLR1280 PROTEIN"/>
    <property type="match status" value="1"/>
</dbReference>